<reference evidence="2 3" key="1">
    <citation type="submission" date="2020-11" db="EMBL/GenBank/DDBJ databases">
        <title>Algicoccus daihaiensis sp.nov., isolated from Daihai Lake in Inner Mongolia.</title>
        <authorList>
            <person name="Kai J."/>
        </authorList>
    </citation>
    <scope>NUCLEOTIDE SEQUENCE [LARGE SCALE GENOMIC DNA]</scope>
    <source>
        <strain evidence="3">f23</strain>
    </source>
</reference>
<organism evidence="2 3">
    <name type="scientific">Orrella daihaiensis</name>
    <dbReference type="NCBI Taxonomy" id="2782176"/>
    <lineage>
        <taxon>Bacteria</taxon>
        <taxon>Pseudomonadati</taxon>
        <taxon>Pseudomonadota</taxon>
        <taxon>Betaproteobacteria</taxon>
        <taxon>Burkholderiales</taxon>
        <taxon>Alcaligenaceae</taxon>
        <taxon>Orrella</taxon>
    </lineage>
</organism>
<protein>
    <submittedName>
        <fullName evidence="2">Polyphosphate:AMP phosphotransferase</fullName>
    </submittedName>
</protein>
<dbReference type="PANTHER" id="PTHR34383:SF3">
    <property type="entry name" value="POLYPHOSPHATE:AMP PHOSPHOTRANSFERASE"/>
    <property type="match status" value="1"/>
</dbReference>
<keyword evidence="3" id="KW-1185">Reference proteome</keyword>
<dbReference type="InterPro" id="IPR022489">
    <property type="entry name" value="PolyP_AMP_Tfrase"/>
</dbReference>
<feature type="domain" description="Polyphosphate kinase-2-related" evidence="1">
    <location>
        <begin position="12"/>
        <end position="236"/>
    </location>
</feature>
<dbReference type="InterPro" id="IPR022488">
    <property type="entry name" value="PPK2-related"/>
</dbReference>
<dbReference type="PANTHER" id="PTHR34383">
    <property type="entry name" value="POLYPHOSPHATE:AMP PHOSPHOTRANSFERASE-RELATED"/>
    <property type="match status" value="1"/>
</dbReference>
<dbReference type="Proteomes" id="UP000831607">
    <property type="component" value="Chromosome"/>
</dbReference>
<sequence length="494" mass="57388">MFELAESDPSLSDSEAKRLIPQLRTRLLRAQYKFLERKERALLILIGGIDGAGKGDTINLLNDWMDARHIHTMAFTRPTEQDRVYPRQYRFWRALPAKGDIGIVFGSGYAPLMEEALKKRPNPDLFEDMILAARRYEADLVANGVQVIKLWFHLSKKAQQARMQELLQNPSTAWKVAPEDRDVPKRFKHLRQAAQRIIESTDSAHAPWIIIPAADENVRMVRTGQAVLEALQRRTVRVPPLHDPAVLPTLKRQRNPLTELDYSAQLSKDDYQTALLHWQNRLARLVRSKGFVQKHALMIVFEGSDAAGKGGAIRRITQAIDARQYDIMPVAAPKPFELDRPYLWRFWRRVPRLGQISIFDRSWYGRVLVERVEKLIPRSVWHRAYAEINGFEHQLAHSGVIVVKFWLAITPAEQLKRFKERESHPYKQYKLTPEDWRNRRKWKAYETAAADMLVHTDTSHAGWHLISANDKRHARIEVLKQLVKRIEQAIDDDD</sequence>
<gene>
    <name evidence="2" type="primary">pap</name>
    <name evidence="2" type="ORF">DHf2319_12950</name>
</gene>
<name>A0ABY4AML8_9BURK</name>
<dbReference type="SUPFAM" id="SSF52540">
    <property type="entry name" value="P-loop containing nucleoside triphosphate hydrolases"/>
    <property type="match status" value="2"/>
</dbReference>
<dbReference type="RefSeq" id="WP_243478722.1">
    <property type="nucleotide sequence ID" value="NZ_CP063982.1"/>
</dbReference>
<dbReference type="EMBL" id="CP063982">
    <property type="protein sequence ID" value="UOD50317.1"/>
    <property type="molecule type" value="Genomic_DNA"/>
</dbReference>
<dbReference type="InterPro" id="IPR027417">
    <property type="entry name" value="P-loop_NTPase"/>
</dbReference>
<feature type="domain" description="Polyphosphate kinase-2-related" evidence="1">
    <location>
        <begin position="265"/>
        <end position="489"/>
    </location>
</feature>
<evidence type="ECO:0000313" key="3">
    <source>
        <dbReference type="Proteomes" id="UP000831607"/>
    </source>
</evidence>
<dbReference type="Pfam" id="PF03976">
    <property type="entry name" value="PPK2"/>
    <property type="match status" value="2"/>
</dbReference>
<proteinExistence type="predicted"/>
<evidence type="ECO:0000313" key="2">
    <source>
        <dbReference type="EMBL" id="UOD50317.1"/>
    </source>
</evidence>
<accession>A0ABY4AML8</accession>
<dbReference type="Gene3D" id="3.40.50.300">
    <property type="entry name" value="P-loop containing nucleotide triphosphate hydrolases"/>
    <property type="match status" value="2"/>
</dbReference>
<evidence type="ECO:0000259" key="1">
    <source>
        <dbReference type="Pfam" id="PF03976"/>
    </source>
</evidence>
<dbReference type="NCBIfam" id="TIGR03708">
    <property type="entry name" value="poly_P_AMP_trns"/>
    <property type="match status" value="1"/>
</dbReference>